<dbReference type="Proteomes" id="UP000783686">
    <property type="component" value="Unassembled WGS sequence"/>
</dbReference>
<feature type="signal peptide" evidence="3">
    <location>
        <begin position="1"/>
        <end position="16"/>
    </location>
</feature>
<accession>A0A811KG13</accession>
<reference evidence="5" key="1">
    <citation type="submission" date="2020-09" db="EMBL/GenBank/DDBJ databases">
        <authorList>
            <person name="Kikuchi T."/>
        </authorList>
    </citation>
    <scope>NUCLEOTIDE SEQUENCE</scope>
    <source>
        <strain evidence="5">SH1</strain>
    </source>
</reference>
<evidence type="ECO:0000313" key="5">
    <source>
        <dbReference type="EMBL" id="CAD5215250.1"/>
    </source>
</evidence>
<protein>
    <recommendedName>
        <fullName evidence="4">ZP domain-containing protein</fullName>
    </recommendedName>
</protein>
<evidence type="ECO:0000259" key="4">
    <source>
        <dbReference type="SMART" id="SM00241"/>
    </source>
</evidence>
<name>A0A811KG13_9BILA</name>
<keyword evidence="2 3" id="KW-0732">Signal</keyword>
<dbReference type="EMBL" id="CAJFCW020000003">
    <property type="protein sequence ID" value="CAG9103756.1"/>
    <property type="molecule type" value="Genomic_DNA"/>
</dbReference>
<dbReference type="InterPro" id="IPR051962">
    <property type="entry name" value="Cuticlin"/>
</dbReference>
<dbReference type="PANTHER" id="PTHR22907:SF56">
    <property type="entry name" value="TRANSMEMBRANE PROTEIN RAM-5"/>
    <property type="match status" value="1"/>
</dbReference>
<feature type="chain" id="PRO_5035681633" description="ZP domain-containing protein" evidence="3">
    <location>
        <begin position="17"/>
        <end position="440"/>
    </location>
</feature>
<sequence>MPILGVVLLLSIAVNGLEIELPEVICSQDVMKVTFRNASHLSRGRVYVVGHEESERCVFGVKQAVNIPLLHCADIKPLNNDNNGLVKVNVYIRVTPHPFLITGDSKEFHLECKGLEKTSLYGNYNNPHTNTVCQHNVKTSGRENRLEEIIFHEWTCSEQYGIEDFIMWIREVTVISRRKEEVTVISNNGCTKDDAIISNLHPSLSGVQKITALSQFFKFPIENSFRIRTSIVLVPRIINGRVQNFVDCHNLDLRAFTDSVGSVSTDTMTDWISVEEENPHQGECPSLLINQELEPFNRINDTTESFLELLNTINTTGNTNRREFRINDVILNQLNQSVTMVMFKDQNRYDVTFPLKRKSHCSWHVLNTALLCWSIASVLVWMVQLSIKLYSYLAKEFAPPMPEDDDLPQPCKSWADPYKVNQNMMGKSADYLEFERRRFF</sequence>
<dbReference type="Proteomes" id="UP000614601">
    <property type="component" value="Unassembled WGS sequence"/>
</dbReference>
<dbReference type="Pfam" id="PF25057">
    <property type="entry name" value="CUT_N"/>
    <property type="match status" value="1"/>
</dbReference>
<dbReference type="InterPro" id="IPR001507">
    <property type="entry name" value="ZP_dom"/>
</dbReference>
<evidence type="ECO:0000256" key="3">
    <source>
        <dbReference type="SAM" id="SignalP"/>
    </source>
</evidence>
<evidence type="ECO:0000313" key="6">
    <source>
        <dbReference type="Proteomes" id="UP000614601"/>
    </source>
</evidence>
<evidence type="ECO:0000256" key="1">
    <source>
        <dbReference type="ARBA" id="ARBA00022460"/>
    </source>
</evidence>
<dbReference type="EMBL" id="CAJFDH010000003">
    <property type="protein sequence ID" value="CAD5215250.1"/>
    <property type="molecule type" value="Genomic_DNA"/>
</dbReference>
<evidence type="ECO:0000256" key="2">
    <source>
        <dbReference type="ARBA" id="ARBA00022729"/>
    </source>
</evidence>
<feature type="domain" description="ZP" evidence="4">
    <location>
        <begin position="25"/>
        <end position="251"/>
    </location>
</feature>
<dbReference type="InterPro" id="IPR056953">
    <property type="entry name" value="CUT_N"/>
</dbReference>
<keyword evidence="6" id="KW-1185">Reference proteome</keyword>
<dbReference type="GO" id="GO:0042302">
    <property type="term" value="F:structural constituent of cuticle"/>
    <property type="evidence" value="ECO:0007669"/>
    <property type="project" value="UniProtKB-KW"/>
</dbReference>
<dbReference type="AlphaFoldDB" id="A0A811KG13"/>
<dbReference type="PANTHER" id="PTHR22907">
    <property type="entry name" value="GH04558P"/>
    <property type="match status" value="1"/>
</dbReference>
<proteinExistence type="predicted"/>
<organism evidence="5 6">
    <name type="scientific">Bursaphelenchus okinawaensis</name>
    <dbReference type="NCBI Taxonomy" id="465554"/>
    <lineage>
        <taxon>Eukaryota</taxon>
        <taxon>Metazoa</taxon>
        <taxon>Ecdysozoa</taxon>
        <taxon>Nematoda</taxon>
        <taxon>Chromadorea</taxon>
        <taxon>Rhabditida</taxon>
        <taxon>Tylenchina</taxon>
        <taxon>Tylenchomorpha</taxon>
        <taxon>Aphelenchoidea</taxon>
        <taxon>Aphelenchoididae</taxon>
        <taxon>Bursaphelenchus</taxon>
    </lineage>
</organism>
<keyword evidence="1" id="KW-0193">Cuticle</keyword>
<gene>
    <name evidence="5" type="ORF">BOKJ2_LOCUS5999</name>
</gene>
<dbReference type="SMART" id="SM00241">
    <property type="entry name" value="ZP"/>
    <property type="match status" value="1"/>
</dbReference>
<dbReference type="OrthoDB" id="6139674at2759"/>
<comment type="caution">
    <text evidence="5">The sequence shown here is derived from an EMBL/GenBank/DDBJ whole genome shotgun (WGS) entry which is preliminary data.</text>
</comment>